<reference evidence="3" key="2">
    <citation type="journal article" date="2009" name="Fungal Genet. Biol.">
        <title>The 2008 update of the Aspergillus nidulans genome annotation: a community effort.</title>
        <authorList>
            <person name="Wortman J.R."/>
            <person name="Gilsenan J.M."/>
            <person name="Joardar V."/>
            <person name="Deegan J."/>
            <person name="Clutterbuck J."/>
            <person name="Andersen M.R."/>
            <person name="Archer D."/>
            <person name="Bencina M."/>
            <person name="Braus G."/>
            <person name="Coutinho P."/>
            <person name="von Dohren H."/>
            <person name="Doonan J."/>
            <person name="Driessen A.J."/>
            <person name="Durek P."/>
            <person name="Espeso E."/>
            <person name="Fekete E."/>
            <person name="Flipphi M."/>
            <person name="Estrada C.G."/>
            <person name="Geysens S."/>
            <person name="Goldman G."/>
            <person name="de Groot P.W."/>
            <person name="Hansen K."/>
            <person name="Harris S.D."/>
            <person name="Heinekamp T."/>
            <person name="Helmstaedt K."/>
            <person name="Henrissat B."/>
            <person name="Hofmann G."/>
            <person name="Homan T."/>
            <person name="Horio T."/>
            <person name="Horiuchi H."/>
            <person name="James S."/>
            <person name="Jones M."/>
            <person name="Karaffa L."/>
            <person name="Karanyi Z."/>
            <person name="Kato M."/>
            <person name="Keller N."/>
            <person name="Kelly D.E."/>
            <person name="Kiel J.A."/>
            <person name="Kim J.M."/>
            <person name="van der Klei I.J."/>
            <person name="Klis F.M."/>
            <person name="Kovalchuk A."/>
            <person name="Krasevec N."/>
            <person name="Kubicek C.P."/>
            <person name="Liu B."/>
            <person name="Maccabe A."/>
            <person name="Meyer V."/>
            <person name="Mirabito P."/>
            <person name="Miskei M."/>
            <person name="Mos M."/>
            <person name="Mullins J."/>
            <person name="Nelson D.R."/>
            <person name="Nielsen J."/>
            <person name="Oakley B.R."/>
            <person name="Osmani S.A."/>
            <person name="Pakula T."/>
            <person name="Paszewski A."/>
            <person name="Paulsen I."/>
            <person name="Pilsyk S."/>
            <person name="Pocsi I."/>
            <person name="Punt P.J."/>
            <person name="Ram A.F."/>
            <person name="Ren Q."/>
            <person name="Robellet X."/>
            <person name="Robson G."/>
            <person name="Seiboth B."/>
            <person name="van Solingen P."/>
            <person name="Specht T."/>
            <person name="Sun J."/>
            <person name="Taheri-Talesh N."/>
            <person name="Takeshita N."/>
            <person name="Ussery D."/>
            <person name="vanKuyk P.A."/>
            <person name="Visser H."/>
            <person name="van de Vondervoort P.J."/>
            <person name="de Vries R.P."/>
            <person name="Walton J."/>
            <person name="Xiang X."/>
            <person name="Xiong Y."/>
            <person name="Zeng A.P."/>
            <person name="Brandt B.W."/>
            <person name="Cornell M.J."/>
            <person name="van den Hondel C.A."/>
            <person name="Visser J."/>
            <person name="Oliver S.G."/>
            <person name="Turner G."/>
        </authorList>
    </citation>
    <scope>GENOME REANNOTATION</scope>
    <source>
        <strain evidence="3">FGSC A4 / ATCC 38163 / CBS 112.46 / NRRL 194 / M139</strain>
    </source>
</reference>
<proteinExistence type="predicted"/>
<dbReference type="AlphaFoldDB" id="C8VBJ2"/>
<sequence>MPGRRAGPTGCQKRTGAGTELESFLQIPSNEPRKFRLEQSSASLLRRGSSLSFAARAIPFDSGFDSRIFNRLHKEIIKSRSWTLGWPTTATSSRMIHVAKARTKVEDRVCSVGARTKAMRHSLRPGPEYLPDGSSSRTR</sequence>
<organism evidence="2 3">
    <name type="scientific">Emericella nidulans (strain FGSC A4 / ATCC 38163 / CBS 112.46 / NRRL 194 / M139)</name>
    <name type="common">Aspergillus nidulans</name>
    <dbReference type="NCBI Taxonomy" id="227321"/>
    <lineage>
        <taxon>Eukaryota</taxon>
        <taxon>Fungi</taxon>
        <taxon>Dikarya</taxon>
        <taxon>Ascomycota</taxon>
        <taxon>Pezizomycotina</taxon>
        <taxon>Eurotiomycetes</taxon>
        <taxon>Eurotiomycetidae</taxon>
        <taxon>Eurotiales</taxon>
        <taxon>Aspergillaceae</taxon>
        <taxon>Aspergillus</taxon>
        <taxon>Aspergillus subgen. Nidulantes</taxon>
    </lineage>
</organism>
<dbReference type="EMBL" id="BN001304">
    <property type="protein sequence ID" value="CBF79527.1"/>
    <property type="molecule type" value="Genomic_DNA"/>
</dbReference>
<dbReference type="KEGG" id="ani:ANIA_10968"/>
<evidence type="ECO:0000256" key="1">
    <source>
        <dbReference type="SAM" id="MobiDB-lite"/>
    </source>
</evidence>
<dbReference type="HOGENOM" id="CLU_1845079_0_0_1"/>
<evidence type="ECO:0000313" key="2">
    <source>
        <dbReference type="EMBL" id="CBF79527.1"/>
    </source>
</evidence>
<dbReference type="InParanoid" id="C8VBJ2"/>
<dbReference type="RefSeq" id="XP_050467972.1">
    <property type="nucleotide sequence ID" value="XM_050612008.1"/>
</dbReference>
<dbReference type="GeneID" id="74896706"/>
<evidence type="ECO:0000313" key="3">
    <source>
        <dbReference type="Proteomes" id="UP000000560"/>
    </source>
</evidence>
<reference evidence="3" key="1">
    <citation type="journal article" date="2005" name="Nature">
        <title>Sequencing of Aspergillus nidulans and comparative analysis with A. fumigatus and A. oryzae.</title>
        <authorList>
            <person name="Galagan J.E."/>
            <person name="Calvo S.E."/>
            <person name="Cuomo C."/>
            <person name="Ma L.J."/>
            <person name="Wortman J.R."/>
            <person name="Batzoglou S."/>
            <person name="Lee S.I."/>
            <person name="Basturkmen M."/>
            <person name="Spevak C.C."/>
            <person name="Clutterbuck J."/>
            <person name="Kapitonov V."/>
            <person name="Jurka J."/>
            <person name="Scazzocchio C."/>
            <person name="Farman M."/>
            <person name="Butler J."/>
            <person name="Purcell S."/>
            <person name="Harris S."/>
            <person name="Braus G.H."/>
            <person name="Draht O."/>
            <person name="Busch S."/>
            <person name="D'Enfert C."/>
            <person name="Bouchier C."/>
            <person name="Goldman G.H."/>
            <person name="Bell-Pedersen D."/>
            <person name="Griffiths-Jones S."/>
            <person name="Doonan J.H."/>
            <person name="Yu J."/>
            <person name="Vienken K."/>
            <person name="Pain A."/>
            <person name="Freitag M."/>
            <person name="Selker E.U."/>
            <person name="Archer D.B."/>
            <person name="Penalva M.A."/>
            <person name="Oakley B.R."/>
            <person name="Momany M."/>
            <person name="Tanaka T."/>
            <person name="Kumagai T."/>
            <person name="Asai K."/>
            <person name="Machida M."/>
            <person name="Nierman W.C."/>
            <person name="Denning D.W."/>
            <person name="Caddick M."/>
            <person name="Hynes M."/>
            <person name="Paoletti M."/>
            <person name="Fischer R."/>
            <person name="Miller B."/>
            <person name="Dyer P."/>
            <person name="Sachs M.S."/>
            <person name="Osmani S.A."/>
            <person name="Birren B.W."/>
        </authorList>
    </citation>
    <scope>NUCLEOTIDE SEQUENCE [LARGE SCALE GENOMIC DNA]</scope>
    <source>
        <strain evidence="3">FGSC A4 / ATCC 38163 / CBS 112.46 / NRRL 194 / M139</strain>
    </source>
</reference>
<keyword evidence="3" id="KW-1185">Reference proteome</keyword>
<protein>
    <submittedName>
        <fullName evidence="2">Uncharacterized protein</fullName>
    </submittedName>
</protein>
<gene>
    <name evidence="2" type="ORF">ANIA_10968</name>
</gene>
<name>C8VBJ2_EMENI</name>
<accession>C8VBJ2</accession>
<dbReference type="Proteomes" id="UP000000560">
    <property type="component" value="Chromosome IV"/>
</dbReference>
<feature type="region of interest" description="Disordered" evidence="1">
    <location>
        <begin position="1"/>
        <end position="20"/>
    </location>
</feature>
<dbReference type="VEuPathDB" id="FungiDB:AN10968"/>